<feature type="compositionally biased region" description="Basic residues" evidence="1">
    <location>
        <begin position="31"/>
        <end position="46"/>
    </location>
</feature>
<reference evidence="2" key="1">
    <citation type="submission" date="2023-07" db="EMBL/GenBank/DDBJ databases">
        <authorList>
            <person name="Kim M.K."/>
        </authorList>
    </citation>
    <scope>NUCLEOTIDE SEQUENCE</scope>
    <source>
        <strain evidence="2">ASUV-10-1</strain>
    </source>
</reference>
<evidence type="ECO:0000313" key="3">
    <source>
        <dbReference type="Proteomes" id="UP001176429"/>
    </source>
</evidence>
<accession>A0ABT9B4L3</accession>
<proteinExistence type="predicted"/>
<protein>
    <submittedName>
        <fullName evidence="2">Uncharacterized protein</fullName>
    </submittedName>
</protein>
<dbReference type="EMBL" id="JAUQSY010000001">
    <property type="protein sequence ID" value="MDO7873108.1"/>
    <property type="molecule type" value="Genomic_DNA"/>
</dbReference>
<feature type="region of interest" description="Disordered" evidence="1">
    <location>
        <begin position="31"/>
        <end position="51"/>
    </location>
</feature>
<keyword evidence="3" id="KW-1185">Reference proteome</keyword>
<feature type="region of interest" description="Disordered" evidence="1">
    <location>
        <begin position="1"/>
        <end position="20"/>
    </location>
</feature>
<organism evidence="2 3">
    <name type="scientific">Hymenobacter aranciens</name>
    <dbReference type="NCBI Taxonomy" id="3063996"/>
    <lineage>
        <taxon>Bacteria</taxon>
        <taxon>Pseudomonadati</taxon>
        <taxon>Bacteroidota</taxon>
        <taxon>Cytophagia</taxon>
        <taxon>Cytophagales</taxon>
        <taxon>Hymenobacteraceae</taxon>
        <taxon>Hymenobacter</taxon>
    </lineage>
</organism>
<gene>
    <name evidence="2" type="ORF">Q5H93_00065</name>
</gene>
<sequence length="146" mass="15508">MAGAPGQVAPQRVGAEGEERALVGLPARHRALQRKHHRHREGHPHRAPLLAPRLLPGGQGRHHPQGLGVEAGMQALEHLGLRHPPLRREHEAHEHPPAQALVQGLGRVAQAALQVVGQRVEPGAAEVGHLLHVVVGDFRLGAGGEG</sequence>
<dbReference type="Proteomes" id="UP001176429">
    <property type="component" value="Unassembled WGS sequence"/>
</dbReference>
<evidence type="ECO:0000256" key="1">
    <source>
        <dbReference type="SAM" id="MobiDB-lite"/>
    </source>
</evidence>
<comment type="caution">
    <text evidence="2">The sequence shown here is derived from an EMBL/GenBank/DDBJ whole genome shotgun (WGS) entry which is preliminary data.</text>
</comment>
<name>A0ABT9B4L3_9BACT</name>
<evidence type="ECO:0000313" key="2">
    <source>
        <dbReference type="EMBL" id="MDO7873108.1"/>
    </source>
</evidence>